<keyword evidence="3" id="KW-0479">Metal-binding</keyword>
<evidence type="ECO:0000256" key="6">
    <source>
        <dbReference type="SAM" id="Phobius"/>
    </source>
</evidence>
<name>A0A953JCU0_9BACT</name>
<dbReference type="SUPFAM" id="SSF52833">
    <property type="entry name" value="Thioredoxin-like"/>
    <property type="match status" value="1"/>
</dbReference>
<dbReference type="InterPro" id="IPR036249">
    <property type="entry name" value="Thioredoxin-like_sf"/>
</dbReference>
<feature type="transmembrane region" description="Helical" evidence="6">
    <location>
        <begin position="44"/>
        <end position="63"/>
    </location>
</feature>
<evidence type="ECO:0000256" key="1">
    <source>
        <dbReference type="ARBA" id="ARBA00010996"/>
    </source>
</evidence>
<evidence type="ECO:0000256" key="4">
    <source>
        <dbReference type="PIRSR" id="PIRSR603782-2"/>
    </source>
</evidence>
<reference evidence="8" key="2">
    <citation type="submission" date="2021-08" db="EMBL/GenBank/DDBJ databases">
        <authorList>
            <person name="Dalcin Martins P."/>
        </authorList>
    </citation>
    <scope>NUCLEOTIDE SEQUENCE</scope>
    <source>
        <strain evidence="8">MAG_39</strain>
    </source>
</reference>
<comment type="similarity">
    <text evidence="1">Belongs to the SCO1/2 family.</text>
</comment>
<feature type="binding site" evidence="3">
    <location>
        <position position="108"/>
    </location>
    <ligand>
        <name>Cu cation</name>
        <dbReference type="ChEBI" id="CHEBI:23378"/>
    </ligand>
</feature>
<evidence type="ECO:0000256" key="5">
    <source>
        <dbReference type="SAM" id="MobiDB-lite"/>
    </source>
</evidence>
<keyword evidence="4" id="KW-1015">Disulfide bond</keyword>
<dbReference type="PANTHER" id="PTHR12151">
    <property type="entry name" value="ELECTRON TRANSPORT PROTIN SCO1/SENC FAMILY MEMBER"/>
    <property type="match status" value="1"/>
</dbReference>
<accession>A0A953JCU0</accession>
<sequence length="242" mass="27036">MSNDPRTHEVANAPVEQPGEAESPENDTPAPPERSRIAQLARSPFLWAFLFGIVLLTLIRPFLRNVPDPPPVIGEIPAFTLVNQDGEPFGSANLAGDVYIAGFIFTNCPAYCPKITQAMRGLQTKFEEGDVPVRLVSFSVDPERDTPPVLRRYGEEYGADFRRWNFLTGPPEELKRVIIDGFGAWYGPAPAKDVSLMEISHTLKLALVDDKGNLRGFYEHDESGTDEILHRAIHVLREAQRR</sequence>
<dbReference type="CDD" id="cd02968">
    <property type="entry name" value="SCO"/>
    <property type="match status" value="1"/>
</dbReference>
<proteinExistence type="inferred from homology"/>
<dbReference type="AlphaFoldDB" id="A0A953JCU0"/>
<dbReference type="InterPro" id="IPR013766">
    <property type="entry name" value="Thioredoxin_domain"/>
</dbReference>
<dbReference type="GO" id="GO:0046872">
    <property type="term" value="F:metal ion binding"/>
    <property type="evidence" value="ECO:0007669"/>
    <property type="project" value="UniProtKB-KW"/>
</dbReference>
<dbReference type="Proteomes" id="UP000705867">
    <property type="component" value="Unassembled WGS sequence"/>
</dbReference>
<keyword evidence="6" id="KW-0812">Transmembrane</keyword>
<comment type="caution">
    <text evidence="8">The sequence shown here is derived from an EMBL/GenBank/DDBJ whole genome shotgun (WGS) entry which is preliminary data.</text>
</comment>
<evidence type="ECO:0000256" key="2">
    <source>
        <dbReference type="ARBA" id="ARBA00023008"/>
    </source>
</evidence>
<feature type="disulfide bond" description="Redox-active" evidence="4">
    <location>
        <begin position="108"/>
        <end position="112"/>
    </location>
</feature>
<evidence type="ECO:0000313" key="8">
    <source>
        <dbReference type="EMBL" id="MBZ0156250.1"/>
    </source>
</evidence>
<dbReference type="PROSITE" id="PS51352">
    <property type="entry name" value="THIOREDOXIN_2"/>
    <property type="match status" value="1"/>
</dbReference>
<protein>
    <submittedName>
        <fullName evidence="8">SCO family protein</fullName>
    </submittedName>
</protein>
<dbReference type="EMBL" id="JAIOIV010000072">
    <property type="protein sequence ID" value="MBZ0156250.1"/>
    <property type="molecule type" value="Genomic_DNA"/>
</dbReference>
<dbReference type="PANTHER" id="PTHR12151:SF25">
    <property type="entry name" value="LINALOOL DEHYDRATASE_ISOMERASE DOMAIN-CONTAINING PROTEIN"/>
    <property type="match status" value="1"/>
</dbReference>
<gene>
    <name evidence="8" type="ORF">K8I29_08595</name>
</gene>
<keyword evidence="6" id="KW-1133">Transmembrane helix</keyword>
<feature type="region of interest" description="Disordered" evidence="5">
    <location>
        <begin position="1"/>
        <end position="34"/>
    </location>
</feature>
<feature type="binding site" evidence="3">
    <location>
        <position position="201"/>
    </location>
    <ligand>
        <name>Cu cation</name>
        <dbReference type="ChEBI" id="CHEBI:23378"/>
    </ligand>
</feature>
<keyword evidence="6" id="KW-0472">Membrane</keyword>
<feature type="domain" description="Thioredoxin" evidence="7">
    <location>
        <begin position="70"/>
        <end position="238"/>
    </location>
</feature>
<reference evidence="8" key="1">
    <citation type="journal article" date="2021" name="bioRxiv">
        <title>Unraveling nitrogen, sulfur and carbon metabolic pathways and microbial community transcriptional responses to substrate deprivation and toxicity stresses in a bioreactor mimicking anoxic brackish coastal sediment conditions.</title>
        <authorList>
            <person name="Martins P.D."/>
            <person name="Echeveste M.J."/>
            <person name="Arshad A."/>
            <person name="Kurth J."/>
            <person name="Ouboter H."/>
            <person name="Jetten M.S.M."/>
            <person name="Welte C.U."/>
        </authorList>
    </citation>
    <scope>NUCLEOTIDE SEQUENCE</scope>
    <source>
        <strain evidence="8">MAG_39</strain>
    </source>
</reference>
<dbReference type="Pfam" id="PF02630">
    <property type="entry name" value="SCO1-SenC"/>
    <property type="match status" value="1"/>
</dbReference>
<keyword evidence="2 3" id="KW-0186">Copper</keyword>
<dbReference type="Gene3D" id="3.40.30.10">
    <property type="entry name" value="Glutaredoxin"/>
    <property type="match status" value="1"/>
</dbReference>
<evidence type="ECO:0000313" key="9">
    <source>
        <dbReference type="Proteomes" id="UP000705867"/>
    </source>
</evidence>
<evidence type="ECO:0000256" key="3">
    <source>
        <dbReference type="PIRSR" id="PIRSR603782-1"/>
    </source>
</evidence>
<organism evidence="8 9">
    <name type="scientific">Candidatus Nitrobium versatile</name>
    <dbReference type="NCBI Taxonomy" id="2884831"/>
    <lineage>
        <taxon>Bacteria</taxon>
        <taxon>Pseudomonadati</taxon>
        <taxon>Nitrospirota</taxon>
        <taxon>Nitrospiria</taxon>
        <taxon>Nitrospirales</taxon>
        <taxon>Nitrospiraceae</taxon>
        <taxon>Candidatus Nitrobium</taxon>
    </lineage>
</organism>
<evidence type="ECO:0000259" key="7">
    <source>
        <dbReference type="PROSITE" id="PS51352"/>
    </source>
</evidence>
<dbReference type="InterPro" id="IPR003782">
    <property type="entry name" value="SCO1/SenC"/>
</dbReference>
<feature type="binding site" evidence="3">
    <location>
        <position position="112"/>
    </location>
    <ligand>
        <name>Cu cation</name>
        <dbReference type="ChEBI" id="CHEBI:23378"/>
    </ligand>
</feature>